<sequence length="305" mass="32565">MIPDIRPLASGTNYELVAGSSTVVVASLAAALRSYEHDGVALTETWGDDDIPAGGGGILLAPWPNRVAAGRWTLHGAEQRLDITEPSKGNAIHGLLRNTGYRPVDVGSAHVVLEAEIFPQHGYPFHLLHRATYELAVEGLTVTQQLSNLSAAPAPFALGAHPYLKISAVPTEDLTLTVLADEMFETDDRAIPTGRRKVSGQHDLREGRRIGDIEFDTAFTGLHAVDGRYEHVLSAPDGRRVTLWADASFAYAHVYVSTIYPGVGKAVAIEPMTAPADAFNSGEGLRWLEPGSSFSAAWGIVPGLG</sequence>
<dbReference type="RefSeq" id="WP_148600729.1">
    <property type="nucleotide sequence ID" value="NZ_VSLD01000003.1"/>
</dbReference>
<dbReference type="Proteomes" id="UP000323410">
    <property type="component" value="Unassembled WGS sequence"/>
</dbReference>
<accession>A0A5D0XS71</accession>
<name>A0A5D0XS71_9MICC</name>
<dbReference type="GO" id="GO:0016853">
    <property type="term" value="F:isomerase activity"/>
    <property type="evidence" value="ECO:0007669"/>
    <property type="project" value="InterPro"/>
</dbReference>
<dbReference type="EMBL" id="VSLD01000003">
    <property type="protein sequence ID" value="TYC98947.1"/>
    <property type="molecule type" value="Genomic_DNA"/>
</dbReference>
<dbReference type="InterPro" id="IPR014718">
    <property type="entry name" value="GH-type_carb-bd"/>
</dbReference>
<dbReference type="InterPro" id="IPR037480">
    <property type="entry name" value="YihR-like"/>
</dbReference>
<dbReference type="GO" id="GO:0030246">
    <property type="term" value="F:carbohydrate binding"/>
    <property type="evidence" value="ECO:0007669"/>
    <property type="project" value="InterPro"/>
</dbReference>
<dbReference type="Gene3D" id="2.70.98.10">
    <property type="match status" value="1"/>
</dbReference>
<reference evidence="1 2" key="1">
    <citation type="submission" date="2019-08" db="EMBL/GenBank/DDBJ databases">
        <title>Genone of Arthrobacter echini P9.</title>
        <authorList>
            <person name="Bowman J.P."/>
        </authorList>
    </citation>
    <scope>NUCLEOTIDE SEQUENCE [LARGE SCALE GENOMIC DNA]</scope>
    <source>
        <strain evidence="1 2">P9</strain>
    </source>
</reference>
<dbReference type="InterPro" id="IPR008183">
    <property type="entry name" value="Aldose_1/G6P_1-epimerase"/>
</dbReference>
<dbReference type="CDD" id="cd09022">
    <property type="entry name" value="Aldose_epim_Ec_YihR"/>
    <property type="match status" value="1"/>
</dbReference>
<keyword evidence="2" id="KW-1185">Reference proteome</keyword>
<organism evidence="1 2">
    <name type="scientific">Arthrobacter echini</name>
    <dbReference type="NCBI Taxonomy" id="1529066"/>
    <lineage>
        <taxon>Bacteria</taxon>
        <taxon>Bacillati</taxon>
        <taxon>Actinomycetota</taxon>
        <taxon>Actinomycetes</taxon>
        <taxon>Micrococcales</taxon>
        <taxon>Micrococcaceae</taxon>
        <taxon>Arthrobacter</taxon>
    </lineage>
</organism>
<dbReference type="InterPro" id="IPR011013">
    <property type="entry name" value="Gal_mutarotase_sf_dom"/>
</dbReference>
<dbReference type="GO" id="GO:0005975">
    <property type="term" value="P:carbohydrate metabolic process"/>
    <property type="evidence" value="ECO:0007669"/>
    <property type="project" value="InterPro"/>
</dbReference>
<proteinExistence type="predicted"/>
<evidence type="ECO:0000313" key="1">
    <source>
        <dbReference type="EMBL" id="TYC98947.1"/>
    </source>
</evidence>
<dbReference type="AlphaFoldDB" id="A0A5D0XS71"/>
<dbReference type="Pfam" id="PF01263">
    <property type="entry name" value="Aldose_epim"/>
    <property type="match status" value="1"/>
</dbReference>
<protein>
    <submittedName>
        <fullName evidence="1">Aldose 1-epimerase family protein</fullName>
    </submittedName>
</protein>
<comment type="caution">
    <text evidence="1">The sequence shown here is derived from an EMBL/GenBank/DDBJ whole genome shotgun (WGS) entry which is preliminary data.</text>
</comment>
<dbReference type="SUPFAM" id="SSF74650">
    <property type="entry name" value="Galactose mutarotase-like"/>
    <property type="match status" value="1"/>
</dbReference>
<evidence type="ECO:0000313" key="2">
    <source>
        <dbReference type="Proteomes" id="UP000323410"/>
    </source>
</evidence>
<dbReference type="OrthoDB" id="4739604at2"/>
<gene>
    <name evidence="1" type="ORF">FQ377_08020</name>
</gene>